<dbReference type="RefSeq" id="WP_344006616.1">
    <property type="nucleotide sequence ID" value="NZ_BAAAMY010000004.1"/>
</dbReference>
<dbReference type="Proteomes" id="UP001501612">
    <property type="component" value="Unassembled WGS sequence"/>
</dbReference>
<dbReference type="Pfam" id="PF06999">
    <property type="entry name" value="Suc_Fer-like"/>
    <property type="match status" value="1"/>
</dbReference>
<feature type="region of interest" description="Disordered" evidence="1">
    <location>
        <begin position="1"/>
        <end position="24"/>
    </location>
</feature>
<sequence length="330" mass="35035">MSGPVAGRPGDRGRSLPQPRESADRCALQAQLRGDPMLGTAPPARRLLLVEQSGPWGPRGLVDSRADPEVATRIDVAAAAGGARMQVIRRPGRHADHASDGHRVCLADVESGVTSWWHAATLAELADTLEASVQEGPDGARTLRAPSDARADPAPIYLVCTHGKHDACCALRGRPVVRELAAVRPGRVWETTHVGGDRFAANVLVLPYGELYGRVLPFAAGEFAARVDEGLVVPELMRGRLGLAPVAQAALVHAHGRLAEPHRDALSVRGLERVDADTTRVRLRTPHGTAVVTMAASTTEPEQLTCRGASPARARVYRGTSITWESASAP</sequence>
<organism evidence="2 3">
    <name type="scientific">Nocardioides lentus</name>
    <dbReference type="NCBI Taxonomy" id="338077"/>
    <lineage>
        <taxon>Bacteria</taxon>
        <taxon>Bacillati</taxon>
        <taxon>Actinomycetota</taxon>
        <taxon>Actinomycetes</taxon>
        <taxon>Propionibacteriales</taxon>
        <taxon>Nocardioidaceae</taxon>
        <taxon>Nocardioides</taxon>
    </lineage>
</organism>
<dbReference type="InterPro" id="IPR009737">
    <property type="entry name" value="Aim32/Apd1-like"/>
</dbReference>
<evidence type="ECO:0000313" key="3">
    <source>
        <dbReference type="Proteomes" id="UP001501612"/>
    </source>
</evidence>
<evidence type="ECO:0000256" key="1">
    <source>
        <dbReference type="SAM" id="MobiDB-lite"/>
    </source>
</evidence>
<comment type="caution">
    <text evidence="2">The sequence shown here is derived from an EMBL/GenBank/DDBJ whole genome shotgun (WGS) entry which is preliminary data.</text>
</comment>
<reference evidence="3" key="1">
    <citation type="journal article" date="2019" name="Int. J. Syst. Evol. Microbiol.">
        <title>The Global Catalogue of Microorganisms (GCM) 10K type strain sequencing project: providing services to taxonomists for standard genome sequencing and annotation.</title>
        <authorList>
            <consortium name="The Broad Institute Genomics Platform"/>
            <consortium name="The Broad Institute Genome Sequencing Center for Infectious Disease"/>
            <person name="Wu L."/>
            <person name="Ma J."/>
        </authorList>
    </citation>
    <scope>NUCLEOTIDE SEQUENCE [LARGE SCALE GENOMIC DNA]</scope>
    <source>
        <strain evidence="3">JCM 14046</strain>
    </source>
</reference>
<protein>
    <submittedName>
        <fullName evidence="2">Sucrase ferredoxin</fullName>
    </submittedName>
</protein>
<dbReference type="PANTHER" id="PTHR31902:SF22">
    <property type="entry name" value="SLL1203 PROTEIN"/>
    <property type="match status" value="1"/>
</dbReference>
<accession>A0ABP5AN53</accession>
<dbReference type="EMBL" id="BAAAMY010000004">
    <property type="protein sequence ID" value="GAA1918298.1"/>
    <property type="molecule type" value="Genomic_DNA"/>
</dbReference>
<gene>
    <name evidence="2" type="ORF">GCM10009737_19690</name>
</gene>
<evidence type="ECO:0000313" key="2">
    <source>
        <dbReference type="EMBL" id="GAA1918298.1"/>
    </source>
</evidence>
<proteinExistence type="predicted"/>
<name>A0ABP5AN53_9ACTN</name>
<keyword evidence="3" id="KW-1185">Reference proteome</keyword>
<dbReference type="PANTHER" id="PTHR31902">
    <property type="entry name" value="ACTIN PATCHES DISTAL PROTEIN 1"/>
    <property type="match status" value="1"/>
</dbReference>
<dbReference type="CDD" id="cd03062">
    <property type="entry name" value="TRX_Fd_Sucrase"/>
    <property type="match status" value="1"/>
</dbReference>